<evidence type="ECO:0000256" key="6">
    <source>
        <dbReference type="ARBA" id="ARBA00022801"/>
    </source>
</evidence>
<feature type="region of interest" description="Disordered" evidence="10">
    <location>
        <begin position="136"/>
        <end position="160"/>
    </location>
</feature>
<dbReference type="Ensembl" id="ENSMALT00000027675.1">
    <property type="protein sequence ID" value="ENSMALP00000027173.1"/>
    <property type="gene ID" value="ENSMALG00000018854.1"/>
</dbReference>
<evidence type="ECO:0000313" key="13">
    <source>
        <dbReference type="Ensembl" id="ENSMALP00000027173.1"/>
    </source>
</evidence>
<dbReference type="PANTHER" id="PTHR12253">
    <property type="entry name" value="RH14732P"/>
    <property type="match status" value="1"/>
</dbReference>
<evidence type="ECO:0000313" key="14">
    <source>
        <dbReference type="Proteomes" id="UP000261600"/>
    </source>
</evidence>
<evidence type="ECO:0000256" key="10">
    <source>
        <dbReference type="SAM" id="MobiDB-lite"/>
    </source>
</evidence>
<proteinExistence type="predicted"/>
<dbReference type="SUPFAM" id="SSF48619">
    <property type="entry name" value="Phospholipase A2, PLA2"/>
    <property type="match status" value="1"/>
</dbReference>
<evidence type="ECO:0000256" key="11">
    <source>
        <dbReference type="SAM" id="SignalP"/>
    </source>
</evidence>
<feature type="compositionally biased region" description="Low complexity" evidence="10">
    <location>
        <begin position="289"/>
        <end position="300"/>
    </location>
</feature>
<dbReference type="CDD" id="cd04704">
    <property type="entry name" value="PLA2_bee_venom_like"/>
    <property type="match status" value="1"/>
</dbReference>
<dbReference type="InterPro" id="IPR036444">
    <property type="entry name" value="PLipase_A2_dom_sf"/>
</dbReference>
<keyword evidence="14" id="KW-1185">Reference proteome</keyword>
<dbReference type="PROSITE" id="PS00118">
    <property type="entry name" value="PA2_HIS"/>
    <property type="match status" value="1"/>
</dbReference>
<reference evidence="13" key="1">
    <citation type="submission" date="2025-08" db="UniProtKB">
        <authorList>
            <consortium name="Ensembl"/>
        </authorList>
    </citation>
    <scope>IDENTIFICATION</scope>
</reference>
<evidence type="ECO:0000256" key="9">
    <source>
        <dbReference type="ARBA" id="ARBA00023157"/>
    </source>
</evidence>
<evidence type="ECO:0000256" key="2">
    <source>
        <dbReference type="ARBA" id="ARBA00004613"/>
    </source>
</evidence>
<feature type="domain" description="Phospholipase A2-like central" evidence="12">
    <location>
        <begin position="168"/>
        <end position="261"/>
    </location>
</feature>
<sequence>KYFSFSVILLLVLLCQGHRQTHDGGFKTYFSIKIAQQNQSGCLAHYTFLRQGSSSLRLYHSAWSAGRTLLRCTWSDDAAVTHSYLSLCRERPRQFTDHPNVNVDFKSMLEAEDVCVSLASPGMALQVERAGKRPVRSVGGLPAAEQSQGQGEGPEVRTHRRLKRSFTVPGTLWCGSGNKAPSFEDLGVFTDTDSCCREHDQCQHSIPSFHSDFGVFNSNIYTMSHCDCDNRFRRCLQDVNDSISSAVGYTFFNLLKIHCFEFAHQTKMSLYAEVHSSPLYEPASPAELSMNSTSSTDNTTAPAELPESSVSVSQHLSSISAFHTTATELDLSMDAFSTEKQLFCDVYKVLDECRNKILPQQRRYGLHNPEPRTLYHCNCTHHKTSIASSVFNSCTAVLVEAEHPQLNHGSGEEVEEQRHLQAVSLKVRRPDSMTARGKGRAVRLDKLCVRLMNGAGRHNQTPPGPAA</sequence>
<dbReference type="FunFam" id="1.20.90.10:FF:000002">
    <property type="entry name" value="Phospholipase A2 group III"/>
    <property type="match status" value="1"/>
</dbReference>
<keyword evidence="6" id="KW-0378">Hydrolase</keyword>
<accession>A0A3Q3KDV7</accession>
<protein>
    <recommendedName>
        <fullName evidence="3">phospholipase A2</fullName>
        <ecNumber evidence="3">3.1.1.4</ecNumber>
    </recommendedName>
</protein>
<dbReference type="STRING" id="43700.ENSMALP00000027173"/>
<evidence type="ECO:0000256" key="1">
    <source>
        <dbReference type="ARBA" id="ARBA00001913"/>
    </source>
</evidence>
<evidence type="ECO:0000256" key="4">
    <source>
        <dbReference type="ARBA" id="ARBA00022525"/>
    </source>
</evidence>
<dbReference type="Proteomes" id="UP000261600">
    <property type="component" value="Unplaced"/>
</dbReference>
<dbReference type="AlphaFoldDB" id="A0A3Q3KDV7"/>
<comment type="subcellular location">
    <subcellularLocation>
        <location evidence="2">Secreted</location>
    </subcellularLocation>
</comment>
<evidence type="ECO:0000259" key="12">
    <source>
        <dbReference type="Pfam" id="PF05826"/>
    </source>
</evidence>
<name>A0A3Q3KDV7_MONAL</name>
<dbReference type="EC" id="3.1.1.4" evidence="3"/>
<keyword evidence="5" id="KW-0479">Metal-binding</keyword>
<keyword evidence="8" id="KW-0443">Lipid metabolism</keyword>
<dbReference type="GO" id="GO:0006644">
    <property type="term" value="P:phospholipid metabolic process"/>
    <property type="evidence" value="ECO:0007669"/>
    <property type="project" value="InterPro"/>
</dbReference>
<dbReference type="InterPro" id="IPR016090">
    <property type="entry name" value="PLA2-like_dom"/>
</dbReference>
<dbReference type="GO" id="GO:0005576">
    <property type="term" value="C:extracellular region"/>
    <property type="evidence" value="ECO:0007669"/>
    <property type="project" value="UniProtKB-SubCell"/>
</dbReference>
<keyword evidence="11" id="KW-0732">Signal</keyword>
<dbReference type="GO" id="GO:0004623">
    <property type="term" value="F:phospholipase A2 activity"/>
    <property type="evidence" value="ECO:0007669"/>
    <property type="project" value="UniProtKB-EC"/>
</dbReference>
<evidence type="ECO:0000256" key="3">
    <source>
        <dbReference type="ARBA" id="ARBA00013278"/>
    </source>
</evidence>
<keyword evidence="7" id="KW-0106">Calcium</keyword>
<feature type="chain" id="PRO_5018661324" description="phospholipase A2" evidence="11">
    <location>
        <begin position="18"/>
        <end position="467"/>
    </location>
</feature>
<keyword evidence="4" id="KW-0964">Secreted</keyword>
<evidence type="ECO:0000256" key="8">
    <source>
        <dbReference type="ARBA" id="ARBA00023098"/>
    </source>
</evidence>
<feature type="signal peptide" evidence="11">
    <location>
        <begin position="1"/>
        <end position="17"/>
    </location>
</feature>
<dbReference type="InterPro" id="IPR033113">
    <property type="entry name" value="PLA2_histidine"/>
</dbReference>
<dbReference type="GO" id="GO:0050482">
    <property type="term" value="P:arachidonate secretion"/>
    <property type="evidence" value="ECO:0007669"/>
    <property type="project" value="InterPro"/>
</dbReference>
<dbReference type="GO" id="GO:0046872">
    <property type="term" value="F:metal ion binding"/>
    <property type="evidence" value="ECO:0007669"/>
    <property type="project" value="UniProtKB-KW"/>
</dbReference>
<comment type="cofactor">
    <cofactor evidence="1">
        <name>Ca(2+)</name>
        <dbReference type="ChEBI" id="CHEBI:29108"/>
    </cofactor>
</comment>
<feature type="region of interest" description="Disordered" evidence="10">
    <location>
        <begin position="283"/>
        <end position="307"/>
    </location>
</feature>
<reference evidence="13" key="2">
    <citation type="submission" date="2025-09" db="UniProtKB">
        <authorList>
            <consortium name="Ensembl"/>
        </authorList>
    </citation>
    <scope>IDENTIFICATION</scope>
</reference>
<evidence type="ECO:0000256" key="7">
    <source>
        <dbReference type="ARBA" id="ARBA00022837"/>
    </source>
</evidence>
<evidence type="ECO:0000256" key="5">
    <source>
        <dbReference type="ARBA" id="ARBA00022723"/>
    </source>
</evidence>
<keyword evidence="9" id="KW-1015">Disulfide bond</keyword>
<dbReference type="Gene3D" id="1.20.90.10">
    <property type="entry name" value="Phospholipase A2 domain"/>
    <property type="match status" value="2"/>
</dbReference>
<organism evidence="13 14">
    <name type="scientific">Monopterus albus</name>
    <name type="common">Swamp eel</name>
    <dbReference type="NCBI Taxonomy" id="43700"/>
    <lineage>
        <taxon>Eukaryota</taxon>
        <taxon>Metazoa</taxon>
        <taxon>Chordata</taxon>
        <taxon>Craniata</taxon>
        <taxon>Vertebrata</taxon>
        <taxon>Euteleostomi</taxon>
        <taxon>Actinopterygii</taxon>
        <taxon>Neopterygii</taxon>
        <taxon>Teleostei</taxon>
        <taxon>Neoteleostei</taxon>
        <taxon>Acanthomorphata</taxon>
        <taxon>Anabantaria</taxon>
        <taxon>Synbranchiformes</taxon>
        <taxon>Synbranchidae</taxon>
        <taxon>Monopterus</taxon>
    </lineage>
</organism>
<dbReference type="Pfam" id="PF05826">
    <property type="entry name" value="Phospholip_A2_2"/>
    <property type="match status" value="1"/>
</dbReference>